<keyword evidence="1" id="KW-1133">Transmembrane helix</keyword>
<organism evidence="2 3">
    <name type="scientific">Edaphosphingomonas laterariae</name>
    <dbReference type="NCBI Taxonomy" id="861865"/>
    <lineage>
        <taxon>Bacteria</taxon>
        <taxon>Pseudomonadati</taxon>
        <taxon>Pseudomonadota</taxon>
        <taxon>Alphaproteobacteria</taxon>
        <taxon>Sphingomonadales</taxon>
        <taxon>Rhizorhabdaceae</taxon>
        <taxon>Edaphosphingomonas</taxon>
    </lineage>
</organism>
<keyword evidence="3" id="KW-1185">Reference proteome</keyword>
<gene>
    <name evidence="2" type="ORF">SAMN06295912_101409</name>
</gene>
<dbReference type="OrthoDB" id="7592292at2"/>
<dbReference type="EMBL" id="FZOS01000001">
    <property type="protein sequence ID" value="SNS11404.1"/>
    <property type="molecule type" value="Genomic_DNA"/>
</dbReference>
<keyword evidence="1" id="KW-0812">Transmembrane</keyword>
<evidence type="ECO:0000313" key="3">
    <source>
        <dbReference type="Proteomes" id="UP000198281"/>
    </source>
</evidence>
<reference evidence="3" key="1">
    <citation type="submission" date="2017-06" db="EMBL/GenBank/DDBJ databases">
        <authorList>
            <person name="Varghese N."/>
            <person name="Submissions S."/>
        </authorList>
    </citation>
    <scope>NUCLEOTIDE SEQUENCE [LARGE SCALE GENOMIC DNA]</scope>
    <source>
        <strain evidence="3">LNB2</strain>
    </source>
</reference>
<sequence length="2250" mass="241462">MEPFLLFYALDPAGTFGLARADDEIVLRRWTGAGWQDVPLAEEGADAAGGPIWAATVRDVTGFQFQPEHGIDVPDLSGWTVPQASAPLLDRAFAGPFDFDDGNTRHAFSRLIQTCGATGSFVRITRKKKSDAAGWVHFRFAFRVPVLGDMAGASRNLVAGDARIDGRFDPDLLLAVASCGVDSFHSKIEDVIREERAARAEQEQPAIRRMPYLAGGLAFPDPHLESLAINAAAAAMIDGVAARIAPGDGPQRAPKEWWPSKPDRWGSATQLADGFWWALEPTINGPDPTRKLTLARAISALGDFPLSPDQLDQQGQAVGRPVLAALTPVSPRAADTDPLAPMLGLLEELGLDVAEVAAPRADGVWSGSGAIPYHYLHARKPDDEPGYGGLEWRRWISLRCPSGGRATPALLRVRQGRREDGKPVQFDPASDVQSHTVWIEGLTDAQMLAFWSARVAAPLRGHVRDEEGRDGLSLLPDLIGPPASDAEVAHGGVWTLRVACGESWAGPVTFAGAQCQPAIAPDFVRAVTLFAADQAPGTLHHLSSGAPSAPPPKLRMELAALHFPTLRDHADEPLHVSAGTGGKAELVDGRIGWTVDRGTWTIATPHRIDLVSTATTGTARMLAVGGLDVTIDGMAAQSFAIHVEGAQGYSIDRWIPLHTASAKVGGQDESGVAIGRQPLIFADMLMASGELRLTDRRHSDGTGRVATLALAPDAGRAVDGKVDVVIVDPTPMSVAMVRAPRLAGPQTDQDVVSTWDRREGFWRLVWAGEGKLPESTLFLPPQGVAEAWERQADHLPPDQVLPGKRVPARLTPATRLTIESEERDRNPIAPWNLRRLLGEIVSDLPGARLKRIDRFEALYGLEAHDSSVDGVRLAEMGGWRGIAREPVRETGERFALWRAAIELGRTRLAVYDARSEGDMLARLDLPGIAYRLRPEGRYLDPLKPPGDPLPNDPLKPWWTEGAEGGLLGGALAGFEQLEMIVALTRDAERGTGEIEGMQLSALGAWTRPRARFNGGLTLIAADIQMGRAAEARFERKGRIGALHHRAKHVIVYRRTFLPGHQFAADQDKHLGRPIIRKVEEYIEIEQPLRSYPDRPDAAAIHGGPILGARFRTTRIPVDGGWATPLPGRAARYEGYSLPLWRADASPAIYPKPVVELLVAADPARSEPEPAARRVANPERLAFYTITTEYDGQGVAHDPSADVEQWPLVYGLDLLDRPLDDPLSRGPLTKGDFQNPADPGAMLPPAPLVAPGLERFTLRLEPGPLVNVAQARAAKPMLADLGTVTMMRARRVAAPTGGDPLGNLAKAPSAIAALEKLAVAAETDPARLATKLRKTLGQLERALPPEDMFAAACQWVHRPAEHLGELSGWLKQSVARLPTDTEWTSRRADLLRPLDEIEARLAGFRPFATAVRRMINPALADVRTGERALIARLDQELAMIVQATGAVETLLGDALGAWRGELRELRGKVAAPGSDLVALLVELRRGWTGEVSSRVAAVRAAIDGIAAAGDRIFADGRREAQRLCRILPQWAERIVSLINGEGPMSPGLAGRFASAIEDARRFERELAGLVVRIDALLLQVVGAGASQVLRLRQQLVAALDTALAAIDTDAGSGSPAAITSAAVASIREAMDEGHKRIVIAGAETLEAAQTAIDSALDAMLDELGGRIDPVIARPVALIATIRAALASGAPYPAQAIGALVADIAVVQAQLEAATTDLSQAAGLICDGIGARTEWMKALIAKGSGAIADIAQKVDQVAGDIARLRRLAAEAANALSATIVQFEQGIEDVIDGRFAIEQPQKLGEAAALNLLRAAGAPPIVEQLVFNRAAIAYHFEEKARQVLVTPVTAFADQADRALRGVGIALPTLGIADSLLSPAHGLIRGLRADADALLNEVRFTGQEVLKDFAGLKDLLPNLKLNGKLAEAIAITHDYDPRRNMAWMQAAIAYGPETQDLFRHNGFALVAERMRLSARARYERGLAGGERRSVKADIVSDWVLIIGGMEIVRIADAAIRHDGDRGTSFEIRPEKIVFPGAMKLLTDLVESFNGSGERPLTIELATDEHGMPVGLRSRYDLPPTVLSIGAATAFNVGIGVHLDLALRDEFEIRSVAYVGRKAKPFALVVGWLGGGGYLEAEAVHRPRSRRTDLAVTVSIGACAGAGFQLGPLRGDVLVYLGFEATYASRSGGARLNLTALIVISGSVTAWGFVTVGIGVRMALTYDGSKLRGHGTVSVSVRVSRFYTKRFSRAFTYKLT</sequence>
<protein>
    <submittedName>
        <fullName evidence="2">Uncharacterized protein</fullName>
    </submittedName>
</protein>
<proteinExistence type="predicted"/>
<evidence type="ECO:0000313" key="2">
    <source>
        <dbReference type="EMBL" id="SNS11404.1"/>
    </source>
</evidence>
<keyword evidence="1" id="KW-0472">Membrane</keyword>
<name>A0A239BWH3_9SPHN</name>
<feature type="transmembrane region" description="Helical" evidence="1">
    <location>
        <begin position="2188"/>
        <end position="2214"/>
    </location>
</feature>
<accession>A0A239BWH3</accession>
<dbReference type="RefSeq" id="WP_089217904.1">
    <property type="nucleotide sequence ID" value="NZ_FZOS01000001.1"/>
</dbReference>
<evidence type="ECO:0000256" key="1">
    <source>
        <dbReference type="SAM" id="Phobius"/>
    </source>
</evidence>
<dbReference type="Proteomes" id="UP000198281">
    <property type="component" value="Unassembled WGS sequence"/>
</dbReference>